<dbReference type="Pfam" id="PF00042">
    <property type="entry name" value="Globin"/>
    <property type="match status" value="1"/>
</dbReference>
<keyword evidence="3 6" id="KW-0561">Oxygen transport</keyword>
<keyword evidence="4" id="KW-0479">Metal-binding</keyword>
<accession>A0A7H9BLD5</accession>
<dbReference type="PROSITE" id="PS01033">
    <property type="entry name" value="GLOBIN"/>
    <property type="match status" value="1"/>
</dbReference>
<evidence type="ECO:0000256" key="5">
    <source>
        <dbReference type="ARBA" id="ARBA00023004"/>
    </source>
</evidence>
<gene>
    <name evidence="8" type="ORF">HQ393_14695</name>
</gene>
<dbReference type="PANTHER" id="PTHR46458">
    <property type="entry name" value="BLR2807 PROTEIN"/>
    <property type="match status" value="1"/>
</dbReference>
<keyword evidence="8" id="KW-0675">Receptor</keyword>
<dbReference type="InterPro" id="IPR050532">
    <property type="entry name" value="Globin-like_OT"/>
</dbReference>
<evidence type="ECO:0000256" key="2">
    <source>
        <dbReference type="ARBA" id="ARBA00022617"/>
    </source>
</evidence>
<feature type="domain" description="Globin" evidence="7">
    <location>
        <begin position="2"/>
        <end position="136"/>
    </location>
</feature>
<sequence>MSITARQIQLVQHSFAQVEPIAAQAAQMFYAKLFEYAPQVRPLFKKDLSAQGNMLMATIKVAVRGLNDLNSLVPVLQQLAERHVNYGVKAEHYTPVGNALLWTLKQGLGEAWTPELRQAWVDVFRLMATTMKDHVKSNQAC</sequence>
<dbReference type="GO" id="GO:0019825">
    <property type="term" value="F:oxygen binding"/>
    <property type="evidence" value="ECO:0007669"/>
    <property type="project" value="InterPro"/>
</dbReference>
<dbReference type="Proteomes" id="UP000509597">
    <property type="component" value="Chromosome"/>
</dbReference>
<dbReference type="CDD" id="cd12131">
    <property type="entry name" value="HGbI-like"/>
    <property type="match status" value="1"/>
</dbReference>
<dbReference type="InterPro" id="IPR000971">
    <property type="entry name" value="Globin"/>
</dbReference>
<keyword evidence="2 6" id="KW-0349">Heme</keyword>
<dbReference type="PRINTS" id="PR00188">
    <property type="entry name" value="PLANTGLOBIN"/>
</dbReference>
<evidence type="ECO:0000256" key="3">
    <source>
        <dbReference type="ARBA" id="ARBA00022621"/>
    </source>
</evidence>
<reference evidence="8 9" key="1">
    <citation type="submission" date="2020-07" db="EMBL/GenBank/DDBJ databases">
        <title>Complete genome sequence of Chitinibacter sp. 2T18.</title>
        <authorList>
            <person name="Bae J.-W."/>
            <person name="Choi J.-W."/>
        </authorList>
    </citation>
    <scope>NUCLEOTIDE SEQUENCE [LARGE SCALE GENOMIC DNA]</scope>
    <source>
        <strain evidence="8 9">2T18</strain>
    </source>
</reference>
<keyword evidence="1 6" id="KW-0813">Transport</keyword>
<dbReference type="GO" id="GO:0046872">
    <property type="term" value="F:metal ion binding"/>
    <property type="evidence" value="ECO:0007669"/>
    <property type="project" value="UniProtKB-KW"/>
</dbReference>
<dbReference type="PANTHER" id="PTHR46458:SF1">
    <property type="entry name" value="GEO09476P1"/>
    <property type="match status" value="1"/>
</dbReference>
<evidence type="ECO:0000313" key="8">
    <source>
        <dbReference type="EMBL" id="QLG89393.1"/>
    </source>
</evidence>
<evidence type="ECO:0000313" key="9">
    <source>
        <dbReference type="Proteomes" id="UP000509597"/>
    </source>
</evidence>
<keyword evidence="5" id="KW-0408">Iron</keyword>
<dbReference type="GO" id="GO:0005344">
    <property type="term" value="F:oxygen carrier activity"/>
    <property type="evidence" value="ECO:0007669"/>
    <property type="project" value="UniProtKB-KW"/>
</dbReference>
<dbReference type="InterPro" id="IPR009050">
    <property type="entry name" value="Globin-like_sf"/>
</dbReference>
<dbReference type="InterPro" id="IPR012292">
    <property type="entry name" value="Globin/Proto"/>
</dbReference>
<evidence type="ECO:0000259" key="7">
    <source>
        <dbReference type="PROSITE" id="PS01033"/>
    </source>
</evidence>
<proteinExistence type="inferred from homology"/>
<protein>
    <submittedName>
        <fullName evidence="8">Hemin receptor</fullName>
    </submittedName>
</protein>
<evidence type="ECO:0000256" key="4">
    <source>
        <dbReference type="ARBA" id="ARBA00022723"/>
    </source>
</evidence>
<dbReference type="SUPFAM" id="SSF46458">
    <property type="entry name" value="Globin-like"/>
    <property type="match status" value="1"/>
</dbReference>
<comment type="similarity">
    <text evidence="6">Belongs to the globin family.</text>
</comment>
<dbReference type="AlphaFoldDB" id="A0A7H9BLD5"/>
<evidence type="ECO:0000256" key="6">
    <source>
        <dbReference type="RuleBase" id="RU000356"/>
    </source>
</evidence>
<dbReference type="RefSeq" id="WP_179355989.1">
    <property type="nucleotide sequence ID" value="NZ_CP058627.1"/>
</dbReference>
<evidence type="ECO:0000256" key="1">
    <source>
        <dbReference type="ARBA" id="ARBA00022448"/>
    </source>
</evidence>
<name>A0A7H9BLD5_9NEIS</name>
<dbReference type="KEGG" id="chiz:HQ393_14695"/>
<dbReference type="Gene3D" id="1.10.490.10">
    <property type="entry name" value="Globins"/>
    <property type="match status" value="1"/>
</dbReference>
<dbReference type="EMBL" id="CP058627">
    <property type="protein sequence ID" value="QLG89393.1"/>
    <property type="molecule type" value="Genomic_DNA"/>
</dbReference>
<dbReference type="GO" id="GO:0020037">
    <property type="term" value="F:heme binding"/>
    <property type="evidence" value="ECO:0007669"/>
    <property type="project" value="InterPro"/>
</dbReference>
<organism evidence="8 9">
    <name type="scientific">Chitinibacter bivalviorum</name>
    <dbReference type="NCBI Taxonomy" id="2739434"/>
    <lineage>
        <taxon>Bacteria</taxon>
        <taxon>Pseudomonadati</taxon>
        <taxon>Pseudomonadota</taxon>
        <taxon>Betaproteobacteria</taxon>
        <taxon>Neisseriales</taxon>
        <taxon>Chitinibacteraceae</taxon>
        <taxon>Chitinibacter</taxon>
    </lineage>
</organism>
<keyword evidence="9" id="KW-1185">Reference proteome</keyword>